<sequence>LCIPRHPHHQHRQWRTPGGKRKKPIIDLFLQLRLPSRHRRLPLQHHL</sequence>
<protein>
    <submittedName>
        <fullName evidence="2">Ovule protein</fullName>
    </submittedName>
</protein>
<accession>A0A183BE14</accession>
<dbReference type="WBParaSite" id="ECPE_0001749401-mRNA-1">
    <property type="protein sequence ID" value="ECPE_0001749401-mRNA-1"/>
    <property type="gene ID" value="ECPE_0001749401"/>
</dbReference>
<organism evidence="2">
    <name type="scientific">Echinostoma caproni</name>
    <dbReference type="NCBI Taxonomy" id="27848"/>
    <lineage>
        <taxon>Eukaryota</taxon>
        <taxon>Metazoa</taxon>
        <taxon>Spiralia</taxon>
        <taxon>Lophotrochozoa</taxon>
        <taxon>Platyhelminthes</taxon>
        <taxon>Trematoda</taxon>
        <taxon>Digenea</taxon>
        <taxon>Plagiorchiida</taxon>
        <taxon>Echinostomata</taxon>
        <taxon>Echinostomatoidea</taxon>
        <taxon>Echinostomatidae</taxon>
        <taxon>Echinostoma</taxon>
    </lineage>
</organism>
<evidence type="ECO:0000313" key="2">
    <source>
        <dbReference type="WBParaSite" id="ECPE_0001749401-mRNA-1"/>
    </source>
</evidence>
<evidence type="ECO:0000256" key="1">
    <source>
        <dbReference type="SAM" id="MobiDB-lite"/>
    </source>
</evidence>
<feature type="region of interest" description="Disordered" evidence="1">
    <location>
        <begin position="1"/>
        <end position="20"/>
    </location>
</feature>
<dbReference type="AlphaFoldDB" id="A0A183BE14"/>
<name>A0A183BE14_9TREM</name>
<reference evidence="2" key="1">
    <citation type="submission" date="2016-06" db="UniProtKB">
        <authorList>
            <consortium name="WormBaseParasite"/>
        </authorList>
    </citation>
    <scope>IDENTIFICATION</scope>
</reference>
<proteinExistence type="predicted"/>